<sequence>MVYVSVVKRPRYLCGPLQAVGGVWTASLFFSLLCRCAEHELQQQPETPDPGIYSVSASQALRRVKASVTSSSGYTPAQQSDDASSMLEKGSDNERGGLETRALQRSSVDILDASRSARSGARQVGRGVPSRLENNGAKTASPERTINPGQEHNLAADVHRKKLEGNSRLRELVGGYYPWGMTAAAYGAYLNWYRAAYLPWYYATYGAAVAPPVVTSPAVYAAYPAIAAPVATAAAVPVQAAVPVAQQTIVPVARAEAVPVMNRAAAAVAEPVSGFVQRTAVPVLQQTAIPAATATPVTGYATMPVAQVASNEAALTPAAVATPAVSVAPTEALLSLDDRAYPGDVRQTVVGAPVTLLTAPYANGYGNTRAGRGASRTSGGVGGLGVSNFAAFLARPDGTLAAIGGNGV</sequence>
<feature type="compositionally biased region" description="Basic and acidic residues" evidence="1">
    <location>
        <begin position="89"/>
        <end position="98"/>
    </location>
</feature>
<accession>A0A2A9MHQ2</accession>
<dbReference type="RefSeq" id="XP_029219485.1">
    <property type="nucleotide sequence ID" value="XM_029364777.1"/>
</dbReference>
<comment type="caution">
    <text evidence="2">The sequence shown here is derived from an EMBL/GenBank/DDBJ whole genome shotgun (WGS) entry which is preliminary data.</text>
</comment>
<name>A0A2A9MHQ2_BESBE</name>
<evidence type="ECO:0000313" key="3">
    <source>
        <dbReference type="Proteomes" id="UP000224006"/>
    </source>
</evidence>
<reference evidence="2 3" key="1">
    <citation type="submission" date="2017-09" db="EMBL/GenBank/DDBJ databases">
        <title>Genome sequencing of Besnoitia besnoiti strain Bb-Ger1.</title>
        <authorList>
            <person name="Schares G."/>
            <person name="Venepally P."/>
            <person name="Lorenzi H.A."/>
        </authorList>
    </citation>
    <scope>NUCLEOTIDE SEQUENCE [LARGE SCALE GENOMIC DNA]</scope>
    <source>
        <strain evidence="2 3">Bb-Ger1</strain>
    </source>
</reference>
<proteinExistence type="predicted"/>
<dbReference type="Proteomes" id="UP000224006">
    <property type="component" value="Chromosome V"/>
</dbReference>
<keyword evidence="3" id="KW-1185">Reference proteome</keyword>
<dbReference type="VEuPathDB" id="ToxoDB:BESB_063630"/>
<dbReference type="KEGG" id="bbes:BESB_063630"/>
<gene>
    <name evidence="2" type="ORF">BESB_063630</name>
</gene>
<dbReference type="EMBL" id="NWUJ01000005">
    <property type="protein sequence ID" value="PFH35476.1"/>
    <property type="molecule type" value="Genomic_DNA"/>
</dbReference>
<feature type="compositionally biased region" description="Polar residues" evidence="1">
    <location>
        <begin position="67"/>
        <end position="83"/>
    </location>
</feature>
<evidence type="ECO:0000256" key="1">
    <source>
        <dbReference type="SAM" id="MobiDB-lite"/>
    </source>
</evidence>
<evidence type="ECO:0000313" key="2">
    <source>
        <dbReference type="EMBL" id="PFH35476.1"/>
    </source>
</evidence>
<protein>
    <submittedName>
        <fullName evidence="2">Uncharacterized protein</fullName>
    </submittedName>
</protein>
<feature type="region of interest" description="Disordered" evidence="1">
    <location>
        <begin position="67"/>
        <end position="101"/>
    </location>
</feature>
<dbReference type="OrthoDB" id="332399at2759"/>
<dbReference type="AlphaFoldDB" id="A0A2A9MHQ2"/>
<feature type="compositionally biased region" description="Polar residues" evidence="1">
    <location>
        <begin position="132"/>
        <end position="150"/>
    </location>
</feature>
<feature type="region of interest" description="Disordered" evidence="1">
    <location>
        <begin position="114"/>
        <end position="151"/>
    </location>
</feature>
<dbReference type="GeneID" id="40311291"/>
<organism evidence="2 3">
    <name type="scientific">Besnoitia besnoiti</name>
    <name type="common">Apicomplexan protozoan</name>
    <dbReference type="NCBI Taxonomy" id="94643"/>
    <lineage>
        <taxon>Eukaryota</taxon>
        <taxon>Sar</taxon>
        <taxon>Alveolata</taxon>
        <taxon>Apicomplexa</taxon>
        <taxon>Conoidasida</taxon>
        <taxon>Coccidia</taxon>
        <taxon>Eucoccidiorida</taxon>
        <taxon>Eimeriorina</taxon>
        <taxon>Sarcocystidae</taxon>
        <taxon>Besnoitia</taxon>
    </lineage>
</organism>